<evidence type="ECO:0000313" key="2">
    <source>
        <dbReference type="EnsemblPlants" id="ORUFI02G02870.1"/>
    </source>
</evidence>
<reference evidence="3" key="1">
    <citation type="submission" date="2013-06" db="EMBL/GenBank/DDBJ databases">
        <authorList>
            <person name="Zhao Q."/>
        </authorList>
    </citation>
    <scope>NUCLEOTIDE SEQUENCE</scope>
    <source>
        <strain evidence="3">cv. W1943</strain>
    </source>
</reference>
<accession>A0A0E0N9H0</accession>
<evidence type="ECO:0000313" key="3">
    <source>
        <dbReference type="Proteomes" id="UP000008022"/>
    </source>
</evidence>
<organism evidence="2 3">
    <name type="scientific">Oryza rufipogon</name>
    <name type="common">Brownbeard rice</name>
    <name type="synonym">Asian wild rice</name>
    <dbReference type="NCBI Taxonomy" id="4529"/>
    <lineage>
        <taxon>Eukaryota</taxon>
        <taxon>Viridiplantae</taxon>
        <taxon>Streptophyta</taxon>
        <taxon>Embryophyta</taxon>
        <taxon>Tracheophyta</taxon>
        <taxon>Spermatophyta</taxon>
        <taxon>Magnoliopsida</taxon>
        <taxon>Liliopsida</taxon>
        <taxon>Poales</taxon>
        <taxon>Poaceae</taxon>
        <taxon>BOP clade</taxon>
        <taxon>Oryzoideae</taxon>
        <taxon>Oryzeae</taxon>
        <taxon>Oryzinae</taxon>
        <taxon>Oryza</taxon>
    </lineage>
</organism>
<evidence type="ECO:0000256" key="1">
    <source>
        <dbReference type="SAM" id="MobiDB-lite"/>
    </source>
</evidence>
<protein>
    <submittedName>
        <fullName evidence="2">Uncharacterized protein</fullName>
    </submittedName>
</protein>
<dbReference type="Proteomes" id="UP000008022">
    <property type="component" value="Unassembled WGS sequence"/>
</dbReference>
<dbReference type="HOGENOM" id="CLU_2965027_0_0_1"/>
<reference evidence="2" key="2">
    <citation type="submission" date="2015-06" db="UniProtKB">
        <authorList>
            <consortium name="EnsemblPlants"/>
        </authorList>
    </citation>
    <scope>IDENTIFICATION</scope>
</reference>
<proteinExistence type="predicted"/>
<dbReference type="Gramene" id="ORUFI02G02870.1">
    <property type="protein sequence ID" value="ORUFI02G02870.1"/>
    <property type="gene ID" value="ORUFI02G02870"/>
</dbReference>
<sequence length="59" mass="6858">MGKLDKNPGRQVGYESRPKGQQLMKPRLVSSESYRVCFSMRKQSTNDVGSKHMLEMRLR</sequence>
<name>A0A0E0N9H0_ORYRU</name>
<dbReference type="EnsemblPlants" id="ORUFI02G02870.1">
    <property type="protein sequence ID" value="ORUFI02G02870.1"/>
    <property type="gene ID" value="ORUFI02G02870"/>
</dbReference>
<dbReference type="AlphaFoldDB" id="A0A0E0N9H0"/>
<feature type="region of interest" description="Disordered" evidence="1">
    <location>
        <begin position="1"/>
        <end position="28"/>
    </location>
</feature>
<keyword evidence="3" id="KW-1185">Reference proteome</keyword>